<feature type="domain" description="VIT" evidence="1">
    <location>
        <begin position="13"/>
        <end position="141"/>
    </location>
</feature>
<dbReference type="InterPro" id="IPR013694">
    <property type="entry name" value="VIT"/>
</dbReference>
<dbReference type="EMBL" id="CP003620">
    <property type="protein sequence ID" value="AFZ14447.1"/>
    <property type="molecule type" value="Genomic_DNA"/>
</dbReference>
<evidence type="ECO:0000259" key="1">
    <source>
        <dbReference type="PROSITE" id="PS51468"/>
    </source>
</evidence>
<dbReference type="eggNOG" id="COG2304">
    <property type="taxonomic scope" value="Bacteria"/>
</dbReference>
<evidence type="ECO:0000313" key="3">
    <source>
        <dbReference type="Proteomes" id="UP000010472"/>
    </source>
</evidence>
<organism evidence="2 3">
    <name type="scientific">Crinalium epipsammum PCC 9333</name>
    <dbReference type="NCBI Taxonomy" id="1173022"/>
    <lineage>
        <taxon>Bacteria</taxon>
        <taxon>Bacillati</taxon>
        <taxon>Cyanobacteriota</taxon>
        <taxon>Cyanophyceae</taxon>
        <taxon>Gomontiellales</taxon>
        <taxon>Gomontiellaceae</taxon>
        <taxon>Crinalium</taxon>
    </lineage>
</organism>
<dbReference type="OrthoDB" id="9784383at2"/>
<reference evidence="2 3" key="1">
    <citation type="submission" date="2012-06" db="EMBL/GenBank/DDBJ databases">
        <title>Finished chromosome of genome of Crinalium epipsammum PCC 9333.</title>
        <authorList>
            <consortium name="US DOE Joint Genome Institute"/>
            <person name="Gugger M."/>
            <person name="Coursin T."/>
            <person name="Rippka R."/>
            <person name="Tandeau De Marsac N."/>
            <person name="Huntemann M."/>
            <person name="Wei C.-L."/>
            <person name="Han J."/>
            <person name="Detter J.C."/>
            <person name="Han C."/>
            <person name="Tapia R."/>
            <person name="Davenport K."/>
            <person name="Daligault H."/>
            <person name="Erkkila T."/>
            <person name="Gu W."/>
            <person name="Munk A.C.C."/>
            <person name="Teshima H."/>
            <person name="Xu Y."/>
            <person name="Chain P."/>
            <person name="Chen A."/>
            <person name="Krypides N."/>
            <person name="Mavromatis K."/>
            <person name="Markowitz V."/>
            <person name="Szeto E."/>
            <person name="Ivanova N."/>
            <person name="Mikhailova N."/>
            <person name="Ovchinnikova G."/>
            <person name="Pagani I."/>
            <person name="Pati A."/>
            <person name="Goodwin L."/>
            <person name="Peters L."/>
            <person name="Pitluck S."/>
            <person name="Woyke T."/>
            <person name="Kerfeld C."/>
        </authorList>
    </citation>
    <scope>NUCLEOTIDE SEQUENCE [LARGE SCALE GENOMIC DNA]</scope>
    <source>
        <strain evidence="2 3">PCC 9333</strain>
    </source>
</reference>
<dbReference type="Pfam" id="PF08487">
    <property type="entry name" value="VIT"/>
    <property type="match status" value="1"/>
</dbReference>
<dbReference type="PANTHER" id="PTHR45737:SF6">
    <property type="entry name" value="VON WILLEBRAND FACTOR A DOMAIN-CONTAINING PROTEIN 5A"/>
    <property type="match status" value="1"/>
</dbReference>
<keyword evidence="3" id="KW-1185">Reference proteome</keyword>
<dbReference type="PROSITE" id="PS51468">
    <property type="entry name" value="VIT"/>
    <property type="match status" value="1"/>
</dbReference>
<name>K9W3W1_9CYAN</name>
<dbReference type="NCBIfam" id="NF033769">
    <property type="entry name" value="after_VWA_1"/>
    <property type="match status" value="1"/>
</dbReference>
<dbReference type="STRING" id="1173022.Cri9333_3629"/>
<evidence type="ECO:0000313" key="2">
    <source>
        <dbReference type="EMBL" id="AFZ14447.1"/>
    </source>
</evidence>
<gene>
    <name evidence="2" type="ORF">Cri9333_3629</name>
</gene>
<dbReference type="PATRIC" id="fig|1173022.3.peg.3904"/>
<dbReference type="HOGENOM" id="CLU_623639_0_0_3"/>
<dbReference type="Proteomes" id="UP000010472">
    <property type="component" value="Chromosome"/>
</dbReference>
<proteinExistence type="predicted"/>
<dbReference type="KEGG" id="cep:Cri9333_3629"/>
<accession>K9W3W1</accession>
<dbReference type="AlphaFoldDB" id="K9W3W1"/>
<protein>
    <submittedName>
        <fullName evidence="2">Vault protein inter-alpha-trypsin domain-containing protein</fullName>
    </submittedName>
</protein>
<dbReference type="PANTHER" id="PTHR45737">
    <property type="entry name" value="VON WILLEBRAND FACTOR A DOMAIN-CONTAINING PROTEIN 5A"/>
    <property type="match status" value="1"/>
</dbReference>
<dbReference type="RefSeq" id="WP_015204552.1">
    <property type="nucleotide sequence ID" value="NC_019753.1"/>
</dbReference>
<sequence>MTMITPVKPHYPAGGLYFSIGTQILIFPLKHTEVKAKIAGNVSRVQVAQTFENPFNKTLDAVYIFPLPEEAEVDEIEVQIGDRTIKYNLKLDPESEATSELTTNQQQTVSLLKQYWQNIFTQHLTNIKPGDLIVITICYTDSLKFVGEDCAEVGKGDYEFVLPMSVALSYFSPSKLNSNNQLTKTLVINPTAALPLMRRKNELNLTVEINSSVGITNLYSTSHAIKIAQVGQLMRVELTDVDTIPNQDLILRYQIGGKDKSSKRSPISPNLATEILAQEQPTNPQNYSQSQVNSSFKILPTHPTSNLDLTEPIAKGEESFTLNLSDGNFSNQEVEEDLNNIIPALQPQLQIVSITGLDETVTAGMMQHLAIVNLPSGLSGELVFNFIVDFSGRVEQIIWEQETSTFKQAVVIELIKQWLSTWRAPSGINSSVRLRLRIE</sequence>